<accession>A0A345T3T7</accession>
<dbReference type="InterPro" id="IPR045155">
    <property type="entry name" value="Beta-lactam_cat"/>
</dbReference>
<reference evidence="4" key="1">
    <citation type="submission" date="2018-07" db="EMBL/GenBank/DDBJ databases">
        <title>Streptacidiphilus bronchialis DSM 106435 chromosome.</title>
        <authorList>
            <person name="Batra D."/>
            <person name="Gulvik C.A."/>
        </authorList>
    </citation>
    <scope>NUCLEOTIDE SEQUENCE [LARGE SCALE GENOMIC DNA]</scope>
    <source>
        <strain evidence="4">DSM 106435</strain>
    </source>
</reference>
<gene>
    <name evidence="3" type="ORF">C7M71_027895</name>
</gene>
<dbReference type="InterPro" id="IPR000871">
    <property type="entry name" value="Beta-lactam_class-A"/>
</dbReference>
<dbReference type="AlphaFoldDB" id="A0A345T3T7"/>
<feature type="domain" description="Beta-lactamase class A catalytic" evidence="2">
    <location>
        <begin position="129"/>
        <end position="266"/>
    </location>
</feature>
<proteinExistence type="predicted"/>
<evidence type="ECO:0000259" key="2">
    <source>
        <dbReference type="Pfam" id="PF13354"/>
    </source>
</evidence>
<feature type="compositionally biased region" description="Low complexity" evidence="1">
    <location>
        <begin position="14"/>
        <end position="25"/>
    </location>
</feature>
<feature type="region of interest" description="Disordered" evidence="1">
    <location>
        <begin position="1"/>
        <end position="47"/>
    </location>
</feature>
<dbReference type="Proteomes" id="UP000249340">
    <property type="component" value="Chromosome"/>
</dbReference>
<dbReference type="SUPFAM" id="SSF56601">
    <property type="entry name" value="beta-lactamase/transpeptidase-like"/>
    <property type="match status" value="1"/>
</dbReference>
<dbReference type="Gene3D" id="3.40.710.10">
    <property type="entry name" value="DD-peptidase/beta-lactamase superfamily"/>
    <property type="match status" value="1"/>
</dbReference>
<dbReference type="GO" id="GO:0046677">
    <property type="term" value="P:response to antibiotic"/>
    <property type="evidence" value="ECO:0007669"/>
    <property type="project" value="InterPro"/>
</dbReference>
<evidence type="ECO:0000313" key="4">
    <source>
        <dbReference type="Proteomes" id="UP000249340"/>
    </source>
</evidence>
<dbReference type="OrthoDB" id="3524371at2"/>
<keyword evidence="4" id="KW-1185">Reference proteome</keyword>
<dbReference type="EMBL" id="CP031264">
    <property type="protein sequence ID" value="AXI80642.1"/>
    <property type="molecule type" value="Genomic_DNA"/>
</dbReference>
<dbReference type="PANTHER" id="PTHR35333">
    <property type="entry name" value="BETA-LACTAMASE"/>
    <property type="match status" value="1"/>
</dbReference>
<dbReference type="Pfam" id="PF13354">
    <property type="entry name" value="Beta-lactamase2"/>
    <property type="match status" value="1"/>
</dbReference>
<dbReference type="KEGG" id="stri:C7M71_027895"/>
<evidence type="ECO:0000256" key="1">
    <source>
        <dbReference type="SAM" id="MobiDB-lite"/>
    </source>
</evidence>
<feature type="compositionally biased region" description="Polar residues" evidence="1">
    <location>
        <begin position="38"/>
        <end position="47"/>
    </location>
</feature>
<dbReference type="InterPro" id="IPR012338">
    <property type="entry name" value="Beta-lactam/transpept-like"/>
</dbReference>
<name>A0A345T3T7_9ACTN</name>
<sequence length="299" mass="29890">MSGDGLGDTAALRSTASPSVTAAATGPVGRSAVPEEQVSGSASPSGTGQAVAADVAAAVARAVRPVTATAEGNLSVAVADLTTGLTAGYGGSGHTFATASIAKVDILAALLLQAQNADRRLTAQERAWAATMIENSDNDAADALYTRIGLAAGLDRANRTFGLTATTAGAAGRWGLTETTAADQLTLLQAVFGQDSPLGSAARDYLHTLMGQVEADQGWGVSAAADPGTAPLLKNGWLPRSSTGLWVVNSIGRVDHGGHRLLIAVLSDGSTTQAKGVSLVESAAEAAADALTDALETRT</sequence>
<dbReference type="PANTHER" id="PTHR35333:SF3">
    <property type="entry name" value="BETA-LACTAMASE-TYPE TRANSPEPTIDASE FOLD CONTAINING PROTEIN"/>
    <property type="match status" value="1"/>
</dbReference>
<evidence type="ECO:0000313" key="3">
    <source>
        <dbReference type="EMBL" id="AXI80642.1"/>
    </source>
</evidence>
<dbReference type="GO" id="GO:0030655">
    <property type="term" value="P:beta-lactam antibiotic catabolic process"/>
    <property type="evidence" value="ECO:0007669"/>
    <property type="project" value="InterPro"/>
</dbReference>
<organism evidence="3 4">
    <name type="scientific">Peterkaempfera bronchialis</name>
    <dbReference type="NCBI Taxonomy" id="2126346"/>
    <lineage>
        <taxon>Bacteria</taxon>
        <taxon>Bacillati</taxon>
        <taxon>Actinomycetota</taxon>
        <taxon>Actinomycetes</taxon>
        <taxon>Kitasatosporales</taxon>
        <taxon>Streptomycetaceae</taxon>
        <taxon>Peterkaempfera</taxon>
    </lineage>
</organism>
<protein>
    <recommendedName>
        <fullName evidence="2">Beta-lactamase class A catalytic domain-containing protein</fullName>
    </recommendedName>
</protein>
<dbReference type="GO" id="GO:0008800">
    <property type="term" value="F:beta-lactamase activity"/>
    <property type="evidence" value="ECO:0007669"/>
    <property type="project" value="InterPro"/>
</dbReference>